<sequence>MSSSEERKLILKSSDNEEFVVKESSAVQCLTIKNLVEDRCVSDPIPLVNVDSKILALVIEFMEKHADTTLSNSEKKEFDVEFVKKPFDDLLELILAANYLDFRELMDVLCNTCAKQMENWSVEEVREKFNIQNDYTVEEEKAVRAENPWAFE</sequence>
<comment type="caution">
    <text evidence="7">The sequence shown here is derived from an EMBL/GenBank/DDBJ whole genome shotgun (WGS) entry which is preliminary data.</text>
</comment>
<dbReference type="InterPro" id="IPR016073">
    <property type="entry name" value="Skp1_comp_POZ"/>
</dbReference>
<evidence type="ECO:0000256" key="3">
    <source>
        <dbReference type="ARBA" id="ARBA00022786"/>
    </source>
</evidence>
<organism evidence="7 8">
    <name type="scientific">Olea europaea subsp. europaea</name>
    <dbReference type="NCBI Taxonomy" id="158383"/>
    <lineage>
        <taxon>Eukaryota</taxon>
        <taxon>Viridiplantae</taxon>
        <taxon>Streptophyta</taxon>
        <taxon>Embryophyta</taxon>
        <taxon>Tracheophyta</taxon>
        <taxon>Spermatophyta</taxon>
        <taxon>Magnoliopsida</taxon>
        <taxon>eudicotyledons</taxon>
        <taxon>Gunneridae</taxon>
        <taxon>Pentapetalae</taxon>
        <taxon>asterids</taxon>
        <taxon>lamiids</taxon>
        <taxon>Lamiales</taxon>
        <taxon>Oleaceae</taxon>
        <taxon>Oleeae</taxon>
        <taxon>Olea</taxon>
    </lineage>
</organism>
<dbReference type="GO" id="GO:0009867">
    <property type="term" value="P:jasmonic acid mediated signaling pathway"/>
    <property type="evidence" value="ECO:0007669"/>
    <property type="project" value="UniProtKB-ARBA"/>
</dbReference>
<evidence type="ECO:0000256" key="2">
    <source>
        <dbReference type="ARBA" id="ARBA00009993"/>
    </source>
</evidence>
<dbReference type="OrthoDB" id="910907at2759"/>
<reference evidence="7 8" key="1">
    <citation type="submission" date="2019-12" db="EMBL/GenBank/DDBJ databases">
        <authorList>
            <person name="Alioto T."/>
            <person name="Alioto T."/>
            <person name="Gomez Garrido J."/>
        </authorList>
    </citation>
    <scope>NUCLEOTIDE SEQUENCE [LARGE SCALE GENOMIC DNA]</scope>
</reference>
<dbReference type="AlphaFoldDB" id="A0A8S0S4W3"/>
<dbReference type="Pfam" id="PF03931">
    <property type="entry name" value="Skp1_POZ"/>
    <property type="match status" value="1"/>
</dbReference>
<keyword evidence="8" id="KW-1185">Reference proteome</keyword>
<dbReference type="Proteomes" id="UP000594638">
    <property type="component" value="Unassembled WGS sequence"/>
</dbReference>
<dbReference type="GO" id="GO:0006511">
    <property type="term" value="P:ubiquitin-dependent protein catabolic process"/>
    <property type="evidence" value="ECO:0007669"/>
    <property type="project" value="InterPro"/>
</dbReference>
<evidence type="ECO:0000256" key="1">
    <source>
        <dbReference type="ARBA" id="ARBA00004906"/>
    </source>
</evidence>
<dbReference type="InterPro" id="IPR016897">
    <property type="entry name" value="SKP1"/>
</dbReference>
<comment type="pathway">
    <text evidence="1 4">Protein modification; protein ubiquitination.</text>
</comment>
<dbReference type="InterPro" id="IPR001232">
    <property type="entry name" value="SKP1-like"/>
</dbReference>
<dbReference type="Pfam" id="PF01466">
    <property type="entry name" value="Skp1"/>
    <property type="match status" value="1"/>
</dbReference>
<name>A0A8S0S4W3_OLEEU</name>
<dbReference type="EMBL" id="CACTIH010003846">
    <property type="protein sequence ID" value="CAA2986214.1"/>
    <property type="molecule type" value="Genomic_DNA"/>
</dbReference>
<evidence type="ECO:0000259" key="5">
    <source>
        <dbReference type="Pfam" id="PF01466"/>
    </source>
</evidence>
<dbReference type="Gramene" id="OE9A012116T1">
    <property type="protein sequence ID" value="OE9A012116C1"/>
    <property type="gene ID" value="OE9A012116"/>
</dbReference>
<dbReference type="SMART" id="SM00512">
    <property type="entry name" value="Skp1"/>
    <property type="match status" value="1"/>
</dbReference>
<protein>
    <recommendedName>
        <fullName evidence="4">SKP1-like protein</fullName>
    </recommendedName>
</protein>
<evidence type="ECO:0000256" key="4">
    <source>
        <dbReference type="PIRNR" id="PIRNR028729"/>
    </source>
</evidence>
<evidence type="ECO:0000313" key="8">
    <source>
        <dbReference type="Proteomes" id="UP000594638"/>
    </source>
</evidence>
<feature type="domain" description="SKP1 component POZ" evidence="6">
    <location>
        <begin position="8"/>
        <end position="66"/>
    </location>
</feature>
<keyword evidence="3 4" id="KW-0833">Ubl conjugation pathway</keyword>
<comment type="subunit">
    <text evidence="4">Part of a SCF (SKP1-cullin-F-box) protein ligase complex.</text>
</comment>
<dbReference type="InterPro" id="IPR016072">
    <property type="entry name" value="Skp1_comp_dimer"/>
</dbReference>
<accession>A0A8S0S4W3</accession>
<proteinExistence type="inferred from homology"/>
<dbReference type="GO" id="GO:0016567">
    <property type="term" value="P:protein ubiquitination"/>
    <property type="evidence" value="ECO:0007669"/>
    <property type="project" value="UniProtKB-UniRule"/>
</dbReference>
<dbReference type="InterPro" id="IPR036296">
    <property type="entry name" value="SKP1-like_dim_sf"/>
</dbReference>
<comment type="function">
    <text evidence="4">Involved in ubiquitination and subsequent proteasomal degradation of target proteins. Together with CUL1, RBX1 and a F-box protein, it forms a SCF E3 ubiquitin ligase complex. The functional specificity of this complex depends on the type of F-box protein. In the SCF complex, it serves as an adapter that links the F-box protein to CUL1.</text>
</comment>
<comment type="similarity">
    <text evidence="2 4">Belongs to the SKP1 family.</text>
</comment>
<dbReference type="SUPFAM" id="SSF81382">
    <property type="entry name" value="Skp1 dimerisation domain-like"/>
    <property type="match status" value="1"/>
</dbReference>
<evidence type="ECO:0000259" key="6">
    <source>
        <dbReference type="Pfam" id="PF03931"/>
    </source>
</evidence>
<feature type="domain" description="SKP1 component dimerisation" evidence="5">
    <location>
        <begin position="104"/>
        <end position="150"/>
    </location>
</feature>
<dbReference type="Gene3D" id="3.30.710.10">
    <property type="entry name" value="Potassium Channel Kv1.1, Chain A"/>
    <property type="match status" value="1"/>
</dbReference>
<gene>
    <name evidence="7" type="ORF">OLEA9_A012116</name>
</gene>
<dbReference type="InterPro" id="IPR011333">
    <property type="entry name" value="SKP1/BTB/POZ_sf"/>
</dbReference>
<dbReference type="SUPFAM" id="SSF54695">
    <property type="entry name" value="POZ domain"/>
    <property type="match status" value="1"/>
</dbReference>
<dbReference type="PIRSF" id="PIRSF028729">
    <property type="entry name" value="E3_ubiquit_lig_SCF_Skp"/>
    <property type="match status" value="1"/>
</dbReference>
<evidence type="ECO:0000313" key="7">
    <source>
        <dbReference type="EMBL" id="CAA2986214.1"/>
    </source>
</evidence>
<dbReference type="PANTHER" id="PTHR11165">
    <property type="entry name" value="SKP1"/>
    <property type="match status" value="1"/>
</dbReference>